<name>A0A8J6XNP8_9CYAN</name>
<keyword evidence="1" id="KW-0472">Membrane</keyword>
<gene>
    <name evidence="2" type="ORF">ICL16_25380</name>
</gene>
<organism evidence="2 3">
    <name type="scientific">Iningainema tapete BLCC-T55</name>
    <dbReference type="NCBI Taxonomy" id="2748662"/>
    <lineage>
        <taxon>Bacteria</taxon>
        <taxon>Bacillati</taxon>
        <taxon>Cyanobacteriota</taxon>
        <taxon>Cyanophyceae</taxon>
        <taxon>Nostocales</taxon>
        <taxon>Scytonemataceae</taxon>
        <taxon>Iningainema tapete</taxon>
    </lineage>
</organism>
<dbReference type="Proteomes" id="UP000629098">
    <property type="component" value="Unassembled WGS sequence"/>
</dbReference>
<feature type="transmembrane region" description="Helical" evidence="1">
    <location>
        <begin position="6"/>
        <end position="33"/>
    </location>
</feature>
<evidence type="ECO:0000313" key="2">
    <source>
        <dbReference type="EMBL" id="MBD2775300.1"/>
    </source>
</evidence>
<proteinExistence type="predicted"/>
<comment type="caution">
    <text evidence="2">The sequence shown here is derived from an EMBL/GenBank/DDBJ whole genome shotgun (WGS) entry which is preliminary data.</text>
</comment>
<accession>A0A8J6XNP8</accession>
<protein>
    <submittedName>
        <fullName evidence="2">Uncharacterized protein</fullName>
    </submittedName>
</protein>
<sequence length="124" mass="13564">MILDYALGNAILGLIPIPRLFTLKLLVAAIFIIKMIRNIGAKWDFPKAKDALAIAGNIFGWIGAFAIALMAWLTMITIGVFIPYVGGFALAAALFTLTWVLGQVTNQFYFQSLIGIYTKQLPPS</sequence>
<keyword evidence="3" id="KW-1185">Reference proteome</keyword>
<keyword evidence="1" id="KW-1133">Transmembrane helix</keyword>
<feature type="transmembrane region" description="Helical" evidence="1">
    <location>
        <begin position="81"/>
        <end position="102"/>
    </location>
</feature>
<reference evidence="2" key="1">
    <citation type="submission" date="2020-09" db="EMBL/GenBank/DDBJ databases">
        <title>Iningainema tapete sp. nov. (Scytonemataceae, Cyanobacteria) from greenhouses in central Florida (USA) produces two types of nodularin with biosynthetic potential for microcystin-LR and anabaenopeptins.</title>
        <authorList>
            <person name="Berthold D.E."/>
            <person name="Lefler F.W."/>
            <person name="Huang I.-S."/>
            <person name="Abdulla H."/>
            <person name="Zimba P.V."/>
            <person name="Laughinghouse H.D. IV."/>
        </authorList>
    </citation>
    <scope>NUCLEOTIDE SEQUENCE</scope>
    <source>
        <strain evidence="2">BLCCT55</strain>
    </source>
</reference>
<feature type="transmembrane region" description="Helical" evidence="1">
    <location>
        <begin position="54"/>
        <end position="75"/>
    </location>
</feature>
<keyword evidence="1" id="KW-0812">Transmembrane</keyword>
<evidence type="ECO:0000313" key="3">
    <source>
        <dbReference type="Proteomes" id="UP000629098"/>
    </source>
</evidence>
<evidence type="ECO:0000256" key="1">
    <source>
        <dbReference type="SAM" id="Phobius"/>
    </source>
</evidence>
<dbReference type="EMBL" id="JACXAE010000078">
    <property type="protein sequence ID" value="MBD2775300.1"/>
    <property type="molecule type" value="Genomic_DNA"/>
</dbReference>
<dbReference type="AlphaFoldDB" id="A0A8J6XNP8"/>